<evidence type="ECO:0000259" key="6">
    <source>
        <dbReference type="Pfam" id="PF23609"/>
    </source>
</evidence>
<dbReference type="PANTHER" id="PTHR14205:SF15">
    <property type="entry name" value="EARP AND GARP COMPLEX-INTERACTING PROTEIN 1"/>
    <property type="match status" value="1"/>
</dbReference>
<feature type="region of interest" description="Disordered" evidence="5">
    <location>
        <begin position="304"/>
        <end position="325"/>
    </location>
</feature>
<reference evidence="7 8" key="1">
    <citation type="submission" date="2019-09" db="EMBL/GenBank/DDBJ databases">
        <title>Bird 10,000 Genomes (B10K) Project - Family phase.</title>
        <authorList>
            <person name="Zhang G."/>
        </authorList>
    </citation>
    <scope>NUCLEOTIDE SEQUENCE [LARGE SCALE GENOMIC DNA]</scope>
    <source>
        <strain evidence="7">B10K-DU-021-33</strain>
        <tissue evidence="7">Mixed tissue sample</tissue>
    </source>
</reference>
<evidence type="ECO:0000256" key="3">
    <source>
        <dbReference type="ARBA" id="ARBA00022737"/>
    </source>
</evidence>
<comment type="similarity">
    <text evidence="1">Belongs to the WD repeat EIPR1 family.</text>
</comment>
<dbReference type="PROSITE" id="PS00678">
    <property type="entry name" value="WD_REPEATS_1"/>
    <property type="match status" value="1"/>
</dbReference>
<protein>
    <submittedName>
        <fullName evidence="7">EIPR1 protein</fullName>
    </submittedName>
</protein>
<organism evidence="7 8">
    <name type="scientific">Chroicocephalus maculipennis</name>
    <name type="common">Brown-hooded gull</name>
    <name type="synonym">Larus maculipennis</name>
    <dbReference type="NCBI Taxonomy" id="287016"/>
    <lineage>
        <taxon>Eukaryota</taxon>
        <taxon>Metazoa</taxon>
        <taxon>Chordata</taxon>
        <taxon>Craniata</taxon>
        <taxon>Vertebrata</taxon>
        <taxon>Euteleostomi</taxon>
        <taxon>Archelosauria</taxon>
        <taxon>Archosauria</taxon>
        <taxon>Dinosauria</taxon>
        <taxon>Saurischia</taxon>
        <taxon>Theropoda</taxon>
        <taxon>Coelurosauria</taxon>
        <taxon>Aves</taxon>
        <taxon>Neognathae</taxon>
        <taxon>Neoaves</taxon>
        <taxon>Charadriiformes</taxon>
        <taxon>Laridae</taxon>
        <taxon>Chroicocephalus</taxon>
    </lineage>
</organism>
<feature type="domain" description="EIPR1-like beta-propeller" evidence="6">
    <location>
        <begin position="2"/>
        <end position="155"/>
    </location>
</feature>
<gene>
    <name evidence="7" type="primary">Eipr1</name>
    <name evidence="7" type="ORF">CHRMAC_R04004</name>
</gene>
<dbReference type="InterPro" id="IPR036322">
    <property type="entry name" value="WD40_repeat_dom_sf"/>
</dbReference>
<dbReference type="Pfam" id="PF23609">
    <property type="entry name" value="Beta-prop_EIPR1"/>
    <property type="match status" value="2"/>
</dbReference>
<dbReference type="AlphaFoldDB" id="A0A7K5NNA8"/>
<evidence type="ECO:0000313" key="7">
    <source>
        <dbReference type="EMBL" id="NWT44282.1"/>
    </source>
</evidence>
<feature type="domain" description="EIPR1-like beta-propeller" evidence="6">
    <location>
        <begin position="215"/>
        <end position="294"/>
    </location>
</feature>
<evidence type="ECO:0000256" key="1">
    <source>
        <dbReference type="ARBA" id="ARBA00005672"/>
    </source>
</evidence>
<dbReference type="EMBL" id="VYZF01001211">
    <property type="protein sequence ID" value="NWT44282.1"/>
    <property type="molecule type" value="Genomic_DNA"/>
</dbReference>
<dbReference type="InterPro" id="IPR040323">
    <property type="entry name" value="EIPR1"/>
</dbReference>
<sequence>ARALTPQTAETDAIRFLVGTQSLRYDNQIHIIDFDDENNIINKNVLLHQVGEIWHISTSPADKGVLATCYNKTSDSKVMTCAAVWRMPKELESGSHESPDDSSSNTQTLELLCHLDNTAHGNMACVMWEPMGDGKKIISLADNNILLWDLQESSAKASLLLTAGISLNCSLAMGTLGLRVLRGLCKFPGKQIPVSGVQLAFYRPFNFFNVFYRQIYCIENAHGQLVRDLDFNPNKQYYLASCGDDCKVKFWDTRNVTEPVKTLEEHSHWVWNVRYNHSHDQLILTGSSDSRVILSNMVSISSEPFGHMVDDDELSDQEDQHQEEK</sequence>
<evidence type="ECO:0000256" key="4">
    <source>
        <dbReference type="PROSITE-ProRule" id="PRU00221"/>
    </source>
</evidence>
<name>A0A7K5NNA8_CHRMC</name>
<proteinExistence type="inferred from homology"/>
<feature type="non-terminal residue" evidence="7">
    <location>
        <position position="1"/>
    </location>
</feature>
<keyword evidence="8" id="KW-1185">Reference proteome</keyword>
<evidence type="ECO:0000313" key="8">
    <source>
        <dbReference type="Proteomes" id="UP000524558"/>
    </source>
</evidence>
<feature type="non-terminal residue" evidence="7">
    <location>
        <position position="325"/>
    </location>
</feature>
<dbReference type="SMART" id="SM00320">
    <property type="entry name" value="WD40"/>
    <property type="match status" value="3"/>
</dbReference>
<dbReference type="GO" id="GO:0016567">
    <property type="term" value="P:protein ubiquitination"/>
    <property type="evidence" value="ECO:0007669"/>
    <property type="project" value="TreeGrafter"/>
</dbReference>
<dbReference type="InterPro" id="IPR059104">
    <property type="entry name" value="Beta-prop_EIPR1-like"/>
</dbReference>
<dbReference type="InterPro" id="IPR019775">
    <property type="entry name" value="WD40_repeat_CS"/>
</dbReference>
<dbReference type="Gene3D" id="2.130.10.10">
    <property type="entry name" value="YVTN repeat-like/Quinoprotein amine dehydrogenase"/>
    <property type="match status" value="2"/>
</dbReference>
<comment type="caution">
    <text evidence="7">The sequence shown here is derived from an EMBL/GenBank/DDBJ whole genome shotgun (WGS) entry which is preliminary data.</text>
</comment>
<evidence type="ECO:0000256" key="2">
    <source>
        <dbReference type="ARBA" id="ARBA00022574"/>
    </source>
</evidence>
<keyword evidence="2 4" id="KW-0853">WD repeat</keyword>
<dbReference type="Proteomes" id="UP000524558">
    <property type="component" value="Unassembled WGS sequence"/>
</dbReference>
<accession>A0A7K5NNA8</accession>
<dbReference type="PROSITE" id="PS50082">
    <property type="entry name" value="WD_REPEATS_2"/>
    <property type="match status" value="1"/>
</dbReference>
<dbReference type="SUPFAM" id="SSF50978">
    <property type="entry name" value="WD40 repeat-like"/>
    <property type="match status" value="1"/>
</dbReference>
<feature type="repeat" description="WD" evidence="4">
    <location>
        <begin position="219"/>
        <end position="255"/>
    </location>
</feature>
<evidence type="ECO:0000256" key="5">
    <source>
        <dbReference type="SAM" id="MobiDB-lite"/>
    </source>
</evidence>
<dbReference type="InterPro" id="IPR015943">
    <property type="entry name" value="WD40/YVTN_repeat-like_dom_sf"/>
</dbReference>
<dbReference type="InterPro" id="IPR001680">
    <property type="entry name" value="WD40_rpt"/>
</dbReference>
<dbReference type="PANTHER" id="PTHR14205">
    <property type="entry name" value="WD-REPEAT PROTEIN"/>
    <property type="match status" value="1"/>
</dbReference>
<dbReference type="PROSITE" id="PS50294">
    <property type="entry name" value="WD_REPEATS_REGION"/>
    <property type="match status" value="1"/>
</dbReference>
<keyword evidence="3" id="KW-0677">Repeat</keyword>